<geneLocation type="plasmid" evidence="11">
    <name>unnamed</name>
</geneLocation>
<dbReference type="PANTHER" id="PTHR45453:SF1">
    <property type="entry name" value="PHOSPHATE REGULON SENSOR PROTEIN PHOR"/>
    <property type="match status" value="1"/>
</dbReference>
<evidence type="ECO:0000256" key="5">
    <source>
        <dbReference type="ARBA" id="ARBA00022679"/>
    </source>
</evidence>
<dbReference type="Gene3D" id="1.10.287.130">
    <property type="match status" value="1"/>
</dbReference>
<feature type="domain" description="Histidine kinase" evidence="9">
    <location>
        <begin position="182"/>
        <end position="395"/>
    </location>
</feature>
<keyword evidence="4" id="KW-0597">Phosphoprotein</keyword>
<dbReference type="InterPro" id="IPR004358">
    <property type="entry name" value="Sig_transdc_His_kin-like_C"/>
</dbReference>
<keyword evidence="5" id="KW-0808">Transferase</keyword>
<dbReference type="GO" id="GO:0005886">
    <property type="term" value="C:plasma membrane"/>
    <property type="evidence" value="ECO:0007669"/>
    <property type="project" value="UniProtKB-SubCell"/>
</dbReference>
<dbReference type="InterPro" id="IPR003660">
    <property type="entry name" value="HAMP_dom"/>
</dbReference>
<dbReference type="PROSITE" id="PS50885">
    <property type="entry name" value="HAMP"/>
    <property type="match status" value="1"/>
</dbReference>
<dbReference type="CDD" id="cd06225">
    <property type="entry name" value="HAMP"/>
    <property type="match status" value="1"/>
</dbReference>
<dbReference type="InterPro" id="IPR036097">
    <property type="entry name" value="HisK_dim/P_sf"/>
</dbReference>
<evidence type="ECO:0000256" key="4">
    <source>
        <dbReference type="ARBA" id="ARBA00022553"/>
    </source>
</evidence>
<dbReference type="SMART" id="SM00388">
    <property type="entry name" value="HisKA"/>
    <property type="match status" value="1"/>
</dbReference>
<comment type="subcellular location">
    <subcellularLocation>
        <location evidence="2">Cell inner membrane</location>
        <topology evidence="2">Multi-pass membrane protein</topology>
    </subcellularLocation>
</comment>
<dbReference type="SMART" id="SM00304">
    <property type="entry name" value="HAMP"/>
    <property type="match status" value="1"/>
</dbReference>
<dbReference type="CDD" id="cd00082">
    <property type="entry name" value="HisKA"/>
    <property type="match status" value="1"/>
</dbReference>
<keyword evidence="8" id="KW-0472">Membrane</keyword>
<dbReference type="Pfam" id="PF00512">
    <property type="entry name" value="HisKA"/>
    <property type="match status" value="1"/>
</dbReference>
<keyword evidence="7" id="KW-0902">Two-component regulatory system</keyword>
<dbReference type="PANTHER" id="PTHR45453">
    <property type="entry name" value="PHOSPHATE REGULON SENSOR PROTEIN PHOR"/>
    <property type="match status" value="1"/>
</dbReference>
<dbReference type="RefSeq" id="WP_023320118.1">
    <property type="nucleotide sequence ID" value="NZ_CP023883.1"/>
</dbReference>
<comment type="catalytic activity">
    <reaction evidence="1">
        <text>ATP + protein L-histidine = ADP + protein N-phospho-L-histidine.</text>
        <dbReference type="EC" id="2.7.13.3"/>
    </reaction>
</comment>
<dbReference type="Gene3D" id="6.10.340.10">
    <property type="match status" value="1"/>
</dbReference>
<feature type="domain" description="HAMP" evidence="10">
    <location>
        <begin position="120"/>
        <end position="174"/>
    </location>
</feature>
<reference evidence="11" key="1">
    <citation type="submission" date="2017-10" db="EMBL/GenBank/DDBJ databases">
        <title>FDA dAtabase for Regulatory Grade micrObial Sequences (FDA-ARGOS): Supporting development and validation of Infectious Disease Dx tests.</title>
        <authorList>
            <person name="Croxen M."/>
            <person name="Tallon L.J."/>
            <person name="Sadzewicz L."/>
            <person name="Ott S."/>
            <person name="Zhao X."/>
            <person name="Nagaraj S."/>
            <person name="Vavikolanu K."/>
            <person name="Aluvathingal J."/>
            <person name="Nadendla S."/>
            <person name="Geyer C."/>
            <person name="Sichtig H."/>
        </authorList>
    </citation>
    <scope>NUCLEOTIDE SEQUENCE</scope>
    <source>
        <strain evidence="11">FDAARGOS_430</strain>
        <plasmid evidence="11">unnamed</plasmid>
    </source>
</reference>
<gene>
    <name evidence="11" type="ORF">CRN15_29190</name>
</gene>
<accession>A0A291VN35</accession>
<keyword evidence="8" id="KW-1133">Transmembrane helix</keyword>
<evidence type="ECO:0000256" key="7">
    <source>
        <dbReference type="ARBA" id="ARBA00023012"/>
    </source>
</evidence>
<evidence type="ECO:0000256" key="8">
    <source>
        <dbReference type="SAM" id="Phobius"/>
    </source>
</evidence>
<dbReference type="AlphaFoldDB" id="A0A291VN35"/>
<keyword evidence="11" id="KW-0614">Plasmid</keyword>
<proteinExistence type="predicted"/>
<evidence type="ECO:0000256" key="6">
    <source>
        <dbReference type="ARBA" id="ARBA00022777"/>
    </source>
</evidence>
<dbReference type="EC" id="2.7.13.3" evidence="3"/>
<protein>
    <recommendedName>
        <fullName evidence="3">histidine kinase</fullName>
        <ecNumber evidence="3">2.7.13.3</ecNumber>
    </recommendedName>
</protein>
<keyword evidence="6 11" id="KW-0418">Kinase</keyword>
<evidence type="ECO:0000256" key="2">
    <source>
        <dbReference type="ARBA" id="ARBA00004429"/>
    </source>
</evidence>
<feature type="transmembrane region" description="Helical" evidence="8">
    <location>
        <begin position="23"/>
        <end position="44"/>
    </location>
</feature>
<evidence type="ECO:0000256" key="3">
    <source>
        <dbReference type="ARBA" id="ARBA00012438"/>
    </source>
</evidence>
<evidence type="ECO:0000313" key="11">
    <source>
        <dbReference type="EMBL" id="ATM18846.1"/>
    </source>
</evidence>
<evidence type="ECO:0000259" key="10">
    <source>
        <dbReference type="PROSITE" id="PS50885"/>
    </source>
</evidence>
<dbReference type="InterPro" id="IPR036890">
    <property type="entry name" value="HATPase_C_sf"/>
</dbReference>
<dbReference type="Pfam" id="PF02518">
    <property type="entry name" value="HATPase_c"/>
    <property type="match status" value="1"/>
</dbReference>
<name>A0A291VN35_RAOPL</name>
<dbReference type="SUPFAM" id="SSF55874">
    <property type="entry name" value="ATPase domain of HSP90 chaperone/DNA topoisomerase II/histidine kinase"/>
    <property type="match status" value="1"/>
</dbReference>
<dbReference type="GO" id="GO:0000155">
    <property type="term" value="F:phosphorelay sensor kinase activity"/>
    <property type="evidence" value="ECO:0007669"/>
    <property type="project" value="InterPro"/>
</dbReference>
<organism evidence="11">
    <name type="scientific">Raoultella planticola</name>
    <name type="common">Klebsiella planticola</name>
    <dbReference type="NCBI Taxonomy" id="575"/>
    <lineage>
        <taxon>Bacteria</taxon>
        <taxon>Pseudomonadati</taxon>
        <taxon>Pseudomonadota</taxon>
        <taxon>Gammaproteobacteria</taxon>
        <taxon>Enterobacterales</taxon>
        <taxon>Enterobacteriaceae</taxon>
        <taxon>Klebsiella/Raoultella group</taxon>
        <taxon>Raoultella</taxon>
    </lineage>
</organism>
<dbReference type="EMBL" id="CP023883">
    <property type="protein sequence ID" value="ATM18846.1"/>
    <property type="molecule type" value="Genomic_DNA"/>
</dbReference>
<dbReference type="InterPro" id="IPR050351">
    <property type="entry name" value="BphY/WalK/GraS-like"/>
</dbReference>
<dbReference type="CDD" id="cd00075">
    <property type="entry name" value="HATPase"/>
    <property type="match status" value="1"/>
</dbReference>
<dbReference type="Gene3D" id="3.30.565.10">
    <property type="entry name" value="Histidine kinase-like ATPase, C-terminal domain"/>
    <property type="match status" value="1"/>
</dbReference>
<sequence length="395" mass="44535">MNRKLRFQKSENSSLWNWICRKVISLAVGSIILISFCMWLRFYIDNKWHEYRIPVEVRAELAELIKNPWLNINRYHAIIDRWYGVDYWKPEIRITDWLILAVLVLIVMPIIFTLTLRAARPLSKQISALANAAKSVAQGSFGVKVKIPDNLPLELRSLSENFNGMSMQLERYEKDLKKSHVAMAHELRSPLTAATGRLQGMIDGVFEPSETQLKMVMQQLNELNRLVEDLHLLKLADAGQLNLSMISAGLNEIVREKIAWITPSAEKAGVSIRHNQNMMLSGVADPYRLGQVFLILMDNALRYAADGGVLDISYDATPDTVSVIFRDKGPAVPNELLEDIFTPFVREEVSRSRHSGGSGLGLSIARAICEAHGGQLEVEKNKKGGLAFRVSLRKS</sequence>
<dbReference type="Pfam" id="PF00672">
    <property type="entry name" value="HAMP"/>
    <property type="match status" value="1"/>
</dbReference>
<evidence type="ECO:0000256" key="1">
    <source>
        <dbReference type="ARBA" id="ARBA00000085"/>
    </source>
</evidence>
<dbReference type="SUPFAM" id="SSF47384">
    <property type="entry name" value="Homodimeric domain of signal transducing histidine kinase"/>
    <property type="match status" value="1"/>
</dbReference>
<dbReference type="GO" id="GO:0004721">
    <property type="term" value="F:phosphoprotein phosphatase activity"/>
    <property type="evidence" value="ECO:0007669"/>
    <property type="project" value="TreeGrafter"/>
</dbReference>
<dbReference type="SMART" id="SM00387">
    <property type="entry name" value="HATPase_c"/>
    <property type="match status" value="1"/>
</dbReference>
<dbReference type="PRINTS" id="PR00344">
    <property type="entry name" value="BCTRLSENSOR"/>
</dbReference>
<evidence type="ECO:0000259" key="9">
    <source>
        <dbReference type="PROSITE" id="PS50109"/>
    </source>
</evidence>
<feature type="transmembrane region" description="Helical" evidence="8">
    <location>
        <begin position="97"/>
        <end position="116"/>
    </location>
</feature>
<dbReference type="InterPro" id="IPR003661">
    <property type="entry name" value="HisK_dim/P_dom"/>
</dbReference>
<dbReference type="PROSITE" id="PS50109">
    <property type="entry name" value="HIS_KIN"/>
    <property type="match status" value="1"/>
</dbReference>
<dbReference type="InterPro" id="IPR003594">
    <property type="entry name" value="HATPase_dom"/>
</dbReference>
<dbReference type="GO" id="GO:0016036">
    <property type="term" value="P:cellular response to phosphate starvation"/>
    <property type="evidence" value="ECO:0007669"/>
    <property type="project" value="TreeGrafter"/>
</dbReference>
<keyword evidence="8" id="KW-0812">Transmembrane</keyword>
<dbReference type="InterPro" id="IPR005467">
    <property type="entry name" value="His_kinase_dom"/>
</dbReference>